<evidence type="ECO:0000313" key="2">
    <source>
        <dbReference type="Proteomes" id="UP001554047"/>
    </source>
</evidence>
<evidence type="ECO:0000313" key="1">
    <source>
        <dbReference type="EMBL" id="MEW3466537.1"/>
    </source>
</evidence>
<reference evidence="1 2" key="1">
    <citation type="submission" date="2024-05" db="EMBL/GenBank/DDBJ databases">
        <title>Human gut microbiome strain richness.</title>
        <authorList>
            <person name="Chen-Liaw A."/>
        </authorList>
    </citation>
    <scope>NUCLEOTIDE SEQUENCE [LARGE SCALE GENOMIC DNA]</scope>
    <source>
        <strain evidence="1 2">J1100102st1_G3_J1100102_180507</strain>
    </source>
</reference>
<organism evidence="1 2">
    <name type="scientific">Enterococcus entomosocium</name>
    <dbReference type="NCBI Taxonomy" id="3034352"/>
    <lineage>
        <taxon>Bacteria</taxon>
        <taxon>Bacillati</taxon>
        <taxon>Bacillota</taxon>
        <taxon>Bacilli</taxon>
        <taxon>Lactobacillales</taxon>
        <taxon>Enterococcaceae</taxon>
        <taxon>Enterococcus</taxon>
    </lineage>
</organism>
<dbReference type="EMBL" id="JBFDTB010000016">
    <property type="protein sequence ID" value="MEW3466537.1"/>
    <property type="molecule type" value="Genomic_DNA"/>
</dbReference>
<name>A0ABV3MDM6_9ENTE</name>
<dbReference type="RefSeq" id="WP_196044611.1">
    <property type="nucleotide sequence ID" value="NZ_JBFDTA010000018.1"/>
</dbReference>
<dbReference type="Proteomes" id="UP001554047">
    <property type="component" value="Unassembled WGS sequence"/>
</dbReference>
<sequence>MSYKCPICSDGIFEIIETRNGPPGFRTTDYDLGLQSCDCDIEKNQINLMAIQSFKEEGYDARCDFCNKEIAVIEYDYYNKDDNGDIEFNETMICTKCFGNIAKKDPSES</sequence>
<proteinExistence type="predicted"/>
<protein>
    <submittedName>
        <fullName evidence="1">Uncharacterized protein</fullName>
    </submittedName>
</protein>
<gene>
    <name evidence="1" type="ORF">AB1I55_10580</name>
</gene>
<comment type="caution">
    <text evidence="1">The sequence shown here is derived from an EMBL/GenBank/DDBJ whole genome shotgun (WGS) entry which is preliminary data.</text>
</comment>
<accession>A0ABV3MDM6</accession>
<keyword evidence="2" id="KW-1185">Reference proteome</keyword>